<keyword evidence="2" id="KW-0238">DNA-binding</keyword>
<evidence type="ECO:0000313" key="6">
    <source>
        <dbReference type="Proteomes" id="UP000790787"/>
    </source>
</evidence>
<dbReference type="SMART" id="SM00526">
    <property type="entry name" value="H15"/>
    <property type="match status" value="1"/>
</dbReference>
<feature type="compositionally biased region" description="Basic and acidic residues" evidence="4">
    <location>
        <begin position="179"/>
        <end position="188"/>
    </location>
</feature>
<dbReference type="Pfam" id="PF00538">
    <property type="entry name" value="Linker_histone"/>
    <property type="match status" value="1"/>
</dbReference>
<keyword evidence="6" id="KW-1185">Reference proteome</keyword>
<keyword evidence="3" id="KW-0539">Nucleus</keyword>
<evidence type="ECO:0000256" key="2">
    <source>
        <dbReference type="ARBA" id="ARBA00023125"/>
    </source>
</evidence>
<dbReference type="RefSeq" id="XP_016508737.1">
    <property type="nucleotide sequence ID" value="XM_016653251.2"/>
</dbReference>
<proteinExistence type="predicted"/>
<feature type="compositionally biased region" description="Basic and acidic residues" evidence="4">
    <location>
        <begin position="714"/>
        <end position="724"/>
    </location>
</feature>
<comment type="subcellular location">
    <subcellularLocation>
        <location evidence="1">Nucleus</location>
    </subcellularLocation>
</comment>
<dbReference type="AlphaFoldDB" id="A0A1S4D5Q3"/>
<reference evidence="7" key="2">
    <citation type="submission" date="2025-08" db="UniProtKB">
        <authorList>
            <consortium name="RefSeq"/>
        </authorList>
    </citation>
    <scope>IDENTIFICATION</scope>
    <source>
        <tissue evidence="7">Leaf</tissue>
    </source>
</reference>
<dbReference type="GeneID" id="107826290"/>
<dbReference type="InterPro" id="IPR036388">
    <property type="entry name" value="WH-like_DNA-bd_sf"/>
</dbReference>
<evidence type="ECO:0000256" key="1">
    <source>
        <dbReference type="ARBA" id="ARBA00004123"/>
    </source>
</evidence>
<feature type="region of interest" description="Disordered" evidence="4">
    <location>
        <begin position="764"/>
        <end position="828"/>
    </location>
</feature>
<feature type="compositionally biased region" description="Basic residues" evidence="4">
    <location>
        <begin position="807"/>
        <end position="828"/>
    </location>
</feature>
<dbReference type="PROSITE" id="PS51504">
    <property type="entry name" value="H15"/>
    <property type="match status" value="1"/>
</dbReference>
<organism evidence="6 7">
    <name type="scientific">Nicotiana tabacum</name>
    <name type="common">Common tobacco</name>
    <dbReference type="NCBI Taxonomy" id="4097"/>
    <lineage>
        <taxon>Eukaryota</taxon>
        <taxon>Viridiplantae</taxon>
        <taxon>Streptophyta</taxon>
        <taxon>Embryophyta</taxon>
        <taxon>Tracheophyta</taxon>
        <taxon>Spermatophyta</taxon>
        <taxon>Magnoliopsida</taxon>
        <taxon>eudicotyledons</taxon>
        <taxon>Gunneridae</taxon>
        <taxon>Pentapetalae</taxon>
        <taxon>asterids</taxon>
        <taxon>lamiids</taxon>
        <taxon>Solanales</taxon>
        <taxon>Solanaceae</taxon>
        <taxon>Nicotianoideae</taxon>
        <taxon>Nicotianeae</taxon>
        <taxon>Nicotiana</taxon>
    </lineage>
</organism>
<sequence>MDLSITHQITSKNPTFCSDNNVWKKAVGMDKLREAILKLSNSEPNGPLSPTQNYILQQRLSHFLSSLNTTPDHPPYSWMIQRALQELDEEGGSSEDSISKFIKEEYDNLPVAHMFLLKHYLQKLSENGEILMVDGGGRFLLAGSGNNSLNPKAKSKRKYKKRKGRWDWEIKPKKRRRKEKEEKKHDDVKVVKEEKNKLDEQQNVVNHGQQNGIRRELNGHHYEPNTDKEEGQLSARQNGVTGNKVLPKGGLKIRLHKQKGKQQFEGPLQSFVSSESGVRSKAGSEHLDDVKLQQPKLSLSGVEETADICSLYSLETEQPEDNLPQILSPQAPPGFEFVVVEDATANNSASVGLDSAKEDSVEPRIDDLSDASKQSKERLKQQREYQHTNDGSMSSATVLSLNQNQQTERLEDELVAEDLLKTKNQQKKHDALQQLKNINNARRIGTVTQNEPLVLTLQCQQREQHISDGGTRQVQLAPSEPKQQLSVPRRLTRSQLKKGSRTQLFASKQLEQEKSSSEPKQLPIRRKRTRTQLKAIITQPASSTDLFALKHLEQENSLEIKQQVDKPCDLSKKTGALLNEMITPDTHGSLDKREAQQLIELSKMEESHETVLAMVEPSSEKKQQLEEGTSTLEKLNADDDSIGFEAVSIEMSSQTDREQRQLKRWSRDRSEPKSVSTSEVKPLPFCASADKHLVQLEEPLALATSEEALNLTDPQHEVHLEQPKRQLRRRPPKYKEDEAKLGTSTVSALATNEEVLPDKRTNEEVLCSNDPQHEVHFKQQIQKRRGRISKGNDDGAKPGTTILKKLGVSKKSKKKQNGRSLGRPRKTQ</sequence>
<feature type="region of interest" description="Disordered" evidence="4">
    <location>
        <begin position="651"/>
        <end position="679"/>
    </location>
</feature>
<dbReference type="RefSeq" id="XP_016508737.1">
    <property type="nucleotide sequence ID" value="XM_016653251.1"/>
</dbReference>
<feature type="region of interest" description="Disordered" evidence="4">
    <location>
        <begin position="466"/>
        <end position="524"/>
    </location>
</feature>
<dbReference type="CDD" id="cd00073">
    <property type="entry name" value="H15"/>
    <property type="match status" value="1"/>
</dbReference>
<protein>
    <submittedName>
        <fullName evidence="7">Uncharacterized protein LOC107826290</fullName>
    </submittedName>
</protein>
<dbReference type="GO" id="GO:0000786">
    <property type="term" value="C:nucleosome"/>
    <property type="evidence" value="ECO:0007669"/>
    <property type="project" value="InterPro"/>
</dbReference>
<name>A0A1S4D5Q3_TOBAC</name>
<dbReference type="GO" id="GO:0031492">
    <property type="term" value="F:nucleosomal DNA binding"/>
    <property type="evidence" value="ECO:0000318"/>
    <property type="project" value="GO_Central"/>
</dbReference>
<feature type="region of interest" description="Disordered" evidence="4">
    <location>
        <begin position="709"/>
        <end position="744"/>
    </location>
</feature>
<dbReference type="SUPFAM" id="SSF46785">
    <property type="entry name" value="Winged helix' DNA-binding domain"/>
    <property type="match status" value="1"/>
</dbReference>
<dbReference type="KEGG" id="nta:107826290"/>
<feature type="region of interest" description="Disordered" evidence="4">
    <location>
        <begin position="143"/>
        <end position="188"/>
    </location>
</feature>
<reference evidence="6" key="1">
    <citation type="journal article" date="2014" name="Nat. Commun.">
        <title>The tobacco genome sequence and its comparison with those of tomato and potato.</title>
        <authorList>
            <person name="Sierro N."/>
            <person name="Battey J.N."/>
            <person name="Ouadi S."/>
            <person name="Bakaher N."/>
            <person name="Bovet L."/>
            <person name="Willig A."/>
            <person name="Goepfert S."/>
            <person name="Peitsch M.C."/>
            <person name="Ivanov N.V."/>
        </authorList>
    </citation>
    <scope>NUCLEOTIDE SEQUENCE [LARGE SCALE GENOMIC DNA]</scope>
</reference>
<feature type="compositionally biased region" description="Polar residues" evidence="4">
    <location>
        <begin position="470"/>
        <end position="486"/>
    </location>
</feature>
<feature type="compositionally biased region" description="Basic and acidic residues" evidence="4">
    <location>
        <begin position="373"/>
        <end position="387"/>
    </location>
</feature>
<feature type="compositionally biased region" description="Basic residues" evidence="4">
    <location>
        <begin position="153"/>
        <end position="164"/>
    </location>
</feature>
<feature type="compositionally biased region" description="Basic and acidic residues" evidence="4">
    <location>
        <begin position="355"/>
        <end position="367"/>
    </location>
</feature>
<dbReference type="SMR" id="A0A1S4D5Q3"/>
<feature type="region of interest" description="Disordered" evidence="4">
    <location>
        <begin position="350"/>
        <end position="395"/>
    </location>
</feature>
<dbReference type="GO" id="GO:0005730">
    <property type="term" value="C:nucleolus"/>
    <property type="evidence" value="ECO:0000318"/>
    <property type="project" value="GO_Central"/>
</dbReference>
<dbReference type="Proteomes" id="UP000790787">
    <property type="component" value="Chromosome 12"/>
</dbReference>
<evidence type="ECO:0000256" key="4">
    <source>
        <dbReference type="SAM" id="MobiDB-lite"/>
    </source>
</evidence>
<feature type="domain" description="H15" evidence="5">
    <location>
        <begin position="72"/>
        <end position="143"/>
    </location>
</feature>
<dbReference type="PaxDb" id="4097-A0A1S4D5Q3"/>
<evidence type="ECO:0000259" key="5">
    <source>
        <dbReference type="PROSITE" id="PS51504"/>
    </source>
</evidence>
<evidence type="ECO:0000313" key="7">
    <source>
        <dbReference type="RefSeq" id="XP_016508737.1"/>
    </source>
</evidence>
<dbReference type="InterPro" id="IPR005818">
    <property type="entry name" value="Histone_H1/H5_H15"/>
</dbReference>
<feature type="compositionally biased region" description="Basic and acidic residues" evidence="4">
    <location>
        <begin position="655"/>
        <end position="672"/>
    </location>
</feature>
<dbReference type="OrthoDB" id="1110759at2759"/>
<feature type="compositionally biased region" description="Basic and acidic residues" evidence="4">
    <location>
        <begin position="213"/>
        <end position="231"/>
    </location>
</feature>
<dbReference type="InterPro" id="IPR036390">
    <property type="entry name" value="WH_DNA-bd_sf"/>
</dbReference>
<dbReference type="GO" id="GO:0005634">
    <property type="term" value="C:nucleus"/>
    <property type="evidence" value="ECO:0000318"/>
    <property type="project" value="GO_Central"/>
</dbReference>
<gene>
    <name evidence="7" type="primary">LOC107826290</name>
</gene>
<accession>A0A1S4D5Q3</accession>
<dbReference type="GO" id="GO:0006334">
    <property type="term" value="P:nucleosome assembly"/>
    <property type="evidence" value="ECO:0007669"/>
    <property type="project" value="InterPro"/>
</dbReference>
<dbReference type="STRING" id="4097.A0A1S4D5Q3"/>
<feature type="compositionally biased region" description="Basic residues" evidence="4">
    <location>
        <begin position="490"/>
        <end position="500"/>
    </location>
</feature>
<dbReference type="GO" id="GO:0030261">
    <property type="term" value="P:chromosome condensation"/>
    <property type="evidence" value="ECO:0000318"/>
    <property type="project" value="GO_Central"/>
</dbReference>
<dbReference type="GO" id="GO:0045910">
    <property type="term" value="P:negative regulation of DNA recombination"/>
    <property type="evidence" value="ECO:0000318"/>
    <property type="project" value="GO_Central"/>
</dbReference>
<dbReference type="Gene3D" id="1.10.10.10">
    <property type="entry name" value="Winged helix-like DNA-binding domain superfamily/Winged helix DNA-binding domain"/>
    <property type="match status" value="1"/>
</dbReference>
<feature type="region of interest" description="Disordered" evidence="4">
    <location>
        <begin position="209"/>
        <end position="233"/>
    </location>
</feature>
<dbReference type="GO" id="GO:0003690">
    <property type="term" value="F:double-stranded DNA binding"/>
    <property type="evidence" value="ECO:0000318"/>
    <property type="project" value="GO_Central"/>
</dbReference>
<evidence type="ECO:0000256" key="3">
    <source>
        <dbReference type="ARBA" id="ARBA00023242"/>
    </source>
</evidence>
<dbReference type="PANTHER" id="PTHR11467">
    <property type="entry name" value="HISTONE H1"/>
    <property type="match status" value="1"/>
</dbReference>
<dbReference type="PANTHER" id="PTHR11467:SF109">
    <property type="entry name" value="H15 DOMAIN-CONTAINING PROTEIN"/>
    <property type="match status" value="1"/>
</dbReference>